<organism evidence="1 2">
    <name type="scientific">Salibacterium halotolerans</name>
    <dbReference type="NCBI Taxonomy" id="1884432"/>
    <lineage>
        <taxon>Bacteria</taxon>
        <taxon>Bacillati</taxon>
        <taxon>Bacillota</taxon>
        <taxon>Bacilli</taxon>
        <taxon>Bacillales</taxon>
        <taxon>Bacillaceae</taxon>
    </lineage>
</organism>
<keyword evidence="2" id="KW-1185">Reference proteome</keyword>
<proteinExistence type="predicted"/>
<dbReference type="STRING" id="1884432.SAMN05518683_105123"/>
<dbReference type="OrthoDB" id="9775608at2"/>
<sequence length="73" mass="7962">MSKPPQLAAVVPPYQLLIETDEPRPFQGPFAGIETTHELLRDVITTPAGITEEREAVPAVRMQNNAGRMYGGS</sequence>
<name>A0A1I5QE54_9BACI</name>
<gene>
    <name evidence="1" type="ORF">SAMN05518683_105123</name>
</gene>
<evidence type="ECO:0000313" key="1">
    <source>
        <dbReference type="EMBL" id="SFP44533.1"/>
    </source>
</evidence>
<accession>A0A1I5QE54</accession>
<reference evidence="2" key="1">
    <citation type="submission" date="2016-10" db="EMBL/GenBank/DDBJ databases">
        <authorList>
            <person name="Varghese N."/>
            <person name="Submissions S."/>
        </authorList>
    </citation>
    <scope>NUCLEOTIDE SEQUENCE [LARGE SCALE GENOMIC DNA]</scope>
    <source>
        <strain evidence="2">S7</strain>
    </source>
</reference>
<protein>
    <submittedName>
        <fullName evidence="1">TatD DNase family protein</fullName>
    </submittedName>
</protein>
<evidence type="ECO:0000313" key="2">
    <source>
        <dbReference type="Proteomes" id="UP000198892"/>
    </source>
</evidence>
<dbReference type="EMBL" id="FOXD01000005">
    <property type="protein sequence ID" value="SFP44533.1"/>
    <property type="molecule type" value="Genomic_DNA"/>
</dbReference>
<dbReference type="AlphaFoldDB" id="A0A1I5QE54"/>
<dbReference type="Proteomes" id="UP000198892">
    <property type="component" value="Unassembled WGS sequence"/>
</dbReference>
<dbReference type="RefSeq" id="WP_093336075.1">
    <property type="nucleotide sequence ID" value="NZ_FOXD01000005.1"/>
</dbReference>